<sequence>MSIYEVDRDADALIILSRSSGDDSQDEPPKLSVSPAKAWRLANGTSNHGSPDLRIKVSSKHMSLASRVFRSQYGWGGHDNSDAIQPDGRVHVKLDGFDSTAVKIVLDVIHGRGLRVPKSLDLETLAKVASFVDAFQCYEAVEAYADRWISQLEKSKPISVKSDRELALWVFVAHVFRQPELFRAATRTAISQSTGPIDLFGLPIQNNVIKGIDKQRQELIGKVLSSLQSLVDDLRDGRASCPVGCDAFLLGTLIQALHQWKLSKPYPGISFGAITQAVRDHQTRVWYIGAPTPPKLGEGKERTGAETVTSGAATARFGAHYCGIRSLVNPKLYALEVSIRGLDLKS</sequence>
<keyword evidence="2" id="KW-1185">Reference proteome</keyword>
<dbReference type="RefSeq" id="XP_060283743.1">
    <property type="nucleotide sequence ID" value="XM_060429932.1"/>
</dbReference>
<organism evidence="1 2">
    <name type="scientific">Phialemonium atrogriseum</name>
    <dbReference type="NCBI Taxonomy" id="1093897"/>
    <lineage>
        <taxon>Eukaryota</taxon>
        <taxon>Fungi</taxon>
        <taxon>Dikarya</taxon>
        <taxon>Ascomycota</taxon>
        <taxon>Pezizomycotina</taxon>
        <taxon>Sordariomycetes</taxon>
        <taxon>Sordariomycetidae</taxon>
        <taxon>Cephalothecales</taxon>
        <taxon>Cephalothecaceae</taxon>
        <taxon>Phialemonium</taxon>
    </lineage>
</organism>
<name>A0AAJ0C066_9PEZI</name>
<dbReference type="EMBL" id="MU839008">
    <property type="protein sequence ID" value="KAK1767530.1"/>
    <property type="molecule type" value="Genomic_DNA"/>
</dbReference>
<dbReference type="GeneID" id="85313119"/>
<gene>
    <name evidence="1" type="ORF">QBC33DRAFT_559014</name>
</gene>
<protein>
    <recommendedName>
        <fullName evidence="3">BTB domain-containing protein</fullName>
    </recommendedName>
</protein>
<dbReference type="AlphaFoldDB" id="A0AAJ0C066"/>
<proteinExistence type="predicted"/>
<reference evidence="1" key="1">
    <citation type="submission" date="2023-06" db="EMBL/GenBank/DDBJ databases">
        <title>Genome-scale phylogeny and comparative genomics of the fungal order Sordariales.</title>
        <authorList>
            <consortium name="Lawrence Berkeley National Laboratory"/>
            <person name="Hensen N."/>
            <person name="Bonometti L."/>
            <person name="Westerberg I."/>
            <person name="Brannstrom I.O."/>
            <person name="Guillou S."/>
            <person name="Cros-Aarteil S."/>
            <person name="Calhoun S."/>
            <person name="Haridas S."/>
            <person name="Kuo A."/>
            <person name="Mondo S."/>
            <person name="Pangilinan J."/>
            <person name="Riley R."/>
            <person name="Labutti K."/>
            <person name="Andreopoulos B."/>
            <person name="Lipzen A."/>
            <person name="Chen C."/>
            <person name="Yanf M."/>
            <person name="Daum C."/>
            <person name="Ng V."/>
            <person name="Clum A."/>
            <person name="Steindorff A."/>
            <person name="Ohm R."/>
            <person name="Martin F."/>
            <person name="Silar P."/>
            <person name="Natvig D."/>
            <person name="Lalanne C."/>
            <person name="Gautier V."/>
            <person name="Ament-Velasquez S.L."/>
            <person name="Kruys A."/>
            <person name="Hutchinson M.I."/>
            <person name="Powell A.J."/>
            <person name="Barry K."/>
            <person name="Miller A.N."/>
            <person name="Grigoriev I.V."/>
            <person name="Debuchy R."/>
            <person name="Gladieux P."/>
            <person name="Thoren M.H."/>
            <person name="Johannesson H."/>
        </authorList>
    </citation>
    <scope>NUCLEOTIDE SEQUENCE</scope>
    <source>
        <strain evidence="1">8032-3</strain>
    </source>
</reference>
<comment type="caution">
    <text evidence="1">The sequence shown here is derived from an EMBL/GenBank/DDBJ whole genome shotgun (WGS) entry which is preliminary data.</text>
</comment>
<evidence type="ECO:0000313" key="2">
    <source>
        <dbReference type="Proteomes" id="UP001244011"/>
    </source>
</evidence>
<accession>A0AAJ0C066</accession>
<evidence type="ECO:0000313" key="1">
    <source>
        <dbReference type="EMBL" id="KAK1767530.1"/>
    </source>
</evidence>
<dbReference type="Proteomes" id="UP001244011">
    <property type="component" value="Unassembled WGS sequence"/>
</dbReference>
<evidence type="ECO:0008006" key="3">
    <source>
        <dbReference type="Google" id="ProtNLM"/>
    </source>
</evidence>